<gene>
    <name evidence="5" type="ORF">METZ01_LOCUS22938</name>
</gene>
<keyword evidence="3" id="KW-0560">Oxidoreductase</keyword>
<evidence type="ECO:0000256" key="1">
    <source>
        <dbReference type="ARBA" id="ARBA00022723"/>
    </source>
</evidence>
<keyword evidence="1" id="KW-0479">Metal-binding</keyword>
<evidence type="ECO:0000256" key="3">
    <source>
        <dbReference type="ARBA" id="ARBA00023002"/>
    </source>
</evidence>
<evidence type="ECO:0000256" key="2">
    <source>
        <dbReference type="ARBA" id="ARBA00022833"/>
    </source>
</evidence>
<dbReference type="Gene3D" id="3.40.50.720">
    <property type="entry name" value="NAD(P)-binding Rossmann-like Domain"/>
    <property type="match status" value="1"/>
</dbReference>
<dbReference type="Pfam" id="PF08240">
    <property type="entry name" value="ADH_N"/>
    <property type="match status" value="1"/>
</dbReference>
<dbReference type="GO" id="GO:0016491">
    <property type="term" value="F:oxidoreductase activity"/>
    <property type="evidence" value="ECO:0007669"/>
    <property type="project" value="UniProtKB-KW"/>
</dbReference>
<organism evidence="5">
    <name type="scientific">marine metagenome</name>
    <dbReference type="NCBI Taxonomy" id="408172"/>
    <lineage>
        <taxon>unclassified sequences</taxon>
        <taxon>metagenomes</taxon>
        <taxon>ecological metagenomes</taxon>
    </lineage>
</organism>
<dbReference type="PANTHER" id="PTHR43401:SF2">
    <property type="entry name" value="L-THREONINE 3-DEHYDROGENASE"/>
    <property type="match status" value="1"/>
</dbReference>
<dbReference type="Gene3D" id="3.90.180.10">
    <property type="entry name" value="Medium-chain alcohol dehydrogenases, catalytic domain"/>
    <property type="match status" value="1"/>
</dbReference>
<sequence>MRVAMYYNNHDVRVEEMPVPEIGPGELLVKVEASGICGSDVMEWYRIQKAPMVLGHEVAGTIVQAGVGVGRFKEGDNMIVTHHVPCNACHYCLSGHHTVCDTLRETTFEPGGFSEYLRVPAINVDRGVFTMPDGLSFDEASFAEPLACVYRGQRRANIQPGQSVIVLGSGLAGLLHINLARAMGASRIISTDMVPARLEAAKNLGADFTFLATDDIPARLLEVNNGRLADLVIVCTGATQALQQGLESVDRGGTVLFFAPTEPGVNISVPVNDLFFRNDATLTTTYAGAPGDLATALEMIGSRRVQVDEMISHRLGLEEAGLGFQLTAEAKSSLKVIIQPHGGA</sequence>
<dbReference type="EMBL" id="UINC01001080">
    <property type="protein sequence ID" value="SUZ70084.1"/>
    <property type="molecule type" value="Genomic_DNA"/>
</dbReference>
<feature type="domain" description="Enoyl reductase (ER)" evidence="4">
    <location>
        <begin position="8"/>
        <end position="338"/>
    </location>
</feature>
<dbReference type="PROSITE" id="PS00059">
    <property type="entry name" value="ADH_ZINC"/>
    <property type="match status" value="1"/>
</dbReference>
<dbReference type="InterPro" id="IPR020843">
    <property type="entry name" value="ER"/>
</dbReference>
<dbReference type="CDD" id="cd08235">
    <property type="entry name" value="iditol_2_DH_like"/>
    <property type="match status" value="1"/>
</dbReference>
<dbReference type="PANTHER" id="PTHR43401">
    <property type="entry name" value="L-THREONINE 3-DEHYDROGENASE"/>
    <property type="match status" value="1"/>
</dbReference>
<evidence type="ECO:0000313" key="5">
    <source>
        <dbReference type="EMBL" id="SUZ70084.1"/>
    </source>
</evidence>
<evidence type="ECO:0000259" key="4">
    <source>
        <dbReference type="SMART" id="SM00829"/>
    </source>
</evidence>
<dbReference type="SUPFAM" id="SSF51735">
    <property type="entry name" value="NAD(P)-binding Rossmann-fold domains"/>
    <property type="match status" value="1"/>
</dbReference>
<dbReference type="InterPro" id="IPR013154">
    <property type="entry name" value="ADH-like_N"/>
</dbReference>
<keyword evidence="2" id="KW-0862">Zinc</keyword>
<dbReference type="SUPFAM" id="SSF50129">
    <property type="entry name" value="GroES-like"/>
    <property type="match status" value="1"/>
</dbReference>
<dbReference type="InterPro" id="IPR013149">
    <property type="entry name" value="ADH-like_C"/>
</dbReference>
<name>A0A381PTU8_9ZZZZ</name>
<dbReference type="SMART" id="SM00829">
    <property type="entry name" value="PKS_ER"/>
    <property type="match status" value="1"/>
</dbReference>
<dbReference type="InterPro" id="IPR036291">
    <property type="entry name" value="NAD(P)-bd_dom_sf"/>
</dbReference>
<proteinExistence type="predicted"/>
<protein>
    <recommendedName>
        <fullName evidence="4">Enoyl reductase (ER) domain-containing protein</fullName>
    </recommendedName>
</protein>
<dbReference type="InterPro" id="IPR011032">
    <property type="entry name" value="GroES-like_sf"/>
</dbReference>
<reference evidence="5" key="1">
    <citation type="submission" date="2018-05" db="EMBL/GenBank/DDBJ databases">
        <authorList>
            <person name="Lanie J.A."/>
            <person name="Ng W.-L."/>
            <person name="Kazmierczak K.M."/>
            <person name="Andrzejewski T.M."/>
            <person name="Davidsen T.M."/>
            <person name="Wayne K.J."/>
            <person name="Tettelin H."/>
            <person name="Glass J.I."/>
            <person name="Rusch D."/>
            <person name="Podicherti R."/>
            <person name="Tsui H.-C.T."/>
            <person name="Winkler M.E."/>
        </authorList>
    </citation>
    <scope>NUCLEOTIDE SEQUENCE</scope>
</reference>
<dbReference type="GO" id="GO:0008270">
    <property type="term" value="F:zinc ion binding"/>
    <property type="evidence" value="ECO:0007669"/>
    <property type="project" value="InterPro"/>
</dbReference>
<dbReference type="AlphaFoldDB" id="A0A381PTU8"/>
<accession>A0A381PTU8</accession>
<dbReference type="InterPro" id="IPR050129">
    <property type="entry name" value="Zn_alcohol_dh"/>
</dbReference>
<dbReference type="InterPro" id="IPR002328">
    <property type="entry name" value="ADH_Zn_CS"/>
</dbReference>
<dbReference type="Pfam" id="PF00107">
    <property type="entry name" value="ADH_zinc_N"/>
    <property type="match status" value="1"/>
</dbReference>